<evidence type="ECO:0000256" key="4">
    <source>
        <dbReference type="ARBA" id="ARBA00022729"/>
    </source>
</evidence>
<dbReference type="GO" id="GO:0005886">
    <property type="term" value="C:plasma membrane"/>
    <property type="evidence" value="ECO:0007669"/>
    <property type="project" value="UniProtKB-SubCell"/>
</dbReference>
<dbReference type="EMBL" id="HG994369">
    <property type="protein sequence ID" value="CAF1924517.1"/>
    <property type="molecule type" value="Genomic_DNA"/>
</dbReference>
<keyword evidence="7" id="KW-0472">Membrane</keyword>
<keyword evidence="5" id="KW-0325">Glycoprotein</keyword>
<gene>
    <name evidence="9" type="ORF">DARMORV10_C05P07850.1</name>
</gene>
<evidence type="ECO:0000256" key="2">
    <source>
        <dbReference type="ARBA" id="ARBA00005507"/>
    </source>
</evidence>
<dbReference type="GO" id="GO:0010215">
    <property type="term" value="P:cellulose microfibril organization"/>
    <property type="evidence" value="ECO:0007669"/>
    <property type="project" value="InterPro"/>
</dbReference>
<reference evidence="9" key="1">
    <citation type="submission" date="2021-01" db="EMBL/GenBank/DDBJ databases">
        <authorList>
            <consortium name="Genoscope - CEA"/>
            <person name="William W."/>
        </authorList>
    </citation>
    <scope>NUCLEOTIDE SEQUENCE</scope>
</reference>
<feature type="transmembrane region" description="Helical" evidence="7">
    <location>
        <begin position="21"/>
        <end position="41"/>
    </location>
</feature>
<dbReference type="AlphaFoldDB" id="A0A816L5G1"/>
<comment type="similarity">
    <text evidence="2">Belongs to the COBRA family.</text>
</comment>
<keyword evidence="7" id="KW-0812">Transmembrane</keyword>
<dbReference type="PANTHER" id="PTHR31673">
    <property type="entry name" value="PROTEIN COBRA"/>
    <property type="match status" value="1"/>
</dbReference>
<evidence type="ECO:0000256" key="7">
    <source>
        <dbReference type="SAM" id="Phobius"/>
    </source>
</evidence>
<dbReference type="GO" id="GO:0098552">
    <property type="term" value="C:side of membrane"/>
    <property type="evidence" value="ECO:0007669"/>
    <property type="project" value="UniProtKB-KW"/>
</dbReference>
<keyword evidence="6" id="KW-0449">Lipoprotein</keyword>
<evidence type="ECO:0000259" key="8">
    <source>
        <dbReference type="Pfam" id="PF25079"/>
    </source>
</evidence>
<keyword evidence="4" id="KW-0732">Signal</keyword>
<dbReference type="Pfam" id="PF25079">
    <property type="entry name" value="COB_C"/>
    <property type="match status" value="1"/>
</dbReference>
<dbReference type="PANTHER" id="PTHR31673:SF30">
    <property type="entry name" value="COBRA-LIKE PROTEIN 6"/>
    <property type="match status" value="1"/>
</dbReference>
<organism evidence="9">
    <name type="scientific">Brassica napus</name>
    <name type="common">Rape</name>
    <dbReference type="NCBI Taxonomy" id="3708"/>
    <lineage>
        <taxon>Eukaryota</taxon>
        <taxon>Viridiplantae</taxon>
        <taxon>Streptophyta</taxon>
        <taxon>Embryophyta</taxon>
        <taxon>Tracheophyta</taxon>
        <taxon>Spermatophyta</taxon>
        <taxon>Magnoliopsida</taxon>
        <taxon>eudicotyledons</taxon>
        <taxon>Gunneridae</taxon>
        <taxon>Pentapetalae</taxon>
        <taxon>rosids</taxon>
        <taxon>malvids</taxon>
        <taxon>Brassicales</taxon>
        <taxon>Brassicaceae</taxon>
        <taxon>Brassiceae</taxon>
        <taxon>Brassica</taxon>
    </lineage>
</organism>
<sequence length="580" mass="65438">MFLSSLFVHRLFRHTKMGATLNLVYAVTIILFTISSTSHGYDPLDPFGKITIKWDLLLSSPGHHTVQVKLENMQEYRHIDKPGWKLSWHWESKQVIWDMRGAETTEQGNCSAFASSGTLPHCCLRRPTIVDLLPGSPFNSQVSNCCRGGVLTSMSQDRTNHVSVFHMTIGSFPDDSGEFTMPSNFDIGVPGYSCDNATSVTPTKYSTDKGRRKTQALATWEAVCVYSQFRSSQSPKCCVSLSAFYYRNIVPCPTCSCGCSSSHCVKPGEMPPYLEQKHDPEEEVTPVVECTKHMCPIHIHWHVKVNYREYWRVKITATNLNTMKNYTDWNLVVLHPNLKSVEQVFSFNYKSLTPYHNGINDTGMFWGVKFYNDVLLQAGKIGNVQTELLLKKDMGNFSFREGWAFPRRILFNGDECVMPSPDDYPRLPSYASSAASSFATTLKNNFEKLEQYVEIPSDSGISFIVQPKMKALEIAEKARDTNRAILSGKFDQDMVKEGSQPALDKGGKLQILTSHTLKPVPIAIGDPGLSQGKITSESIKVKAKRELKLRLCFHLRKLKRRLSREEIQKVPDATEEPETS</sequence>
<protein>
    <submittedName>
        <fullName evidence="9">(rape) hypothetical protein</fullName>
    </submittedName>
</protein>
<evidence type="ECO:0000256" key="3">
    <source>
        <dbReference type="ARBA" id="ARBA00022622"/>
    </source>
</evidence>
<dbReference type="Pfam" id="PF04833">
    <property type="entry name" value="COBRA"/>
    <property type="match status" value="1"/>
</dbReference>
<dbReference type="InterPro" id="IPR056900">
    <property type="entry name" value="COB_C"/>
</dbReference>
<name>A0A816L5G1_BRANA</name>
<feature type="domain" description="COBRA C-terminal" evidence="8">
    <location>
        <begin position="236"/>
        <end position="425"/>
    </location>
</feature>
<evidence type="ECO:0000256" key="5">
    <source>
        <dbReference type="ARBA" id="ARBA00023180"/>
    </source>
</evidence>
<evidence type="ECO:0000256" key="6">
    <source>
        <dbReference type="ARBA" id="ARBA00023288"/>
    </source>
</evidence>
<accession>A0A816L5G1</accession>
<comment type="subcellular location">
    <subcellularLocation>
        <location evidence="1">Cell membrane</location>
        <topology evidence="1">Lipid-anchor</topology>
        <topology evidence="1">GPI-anchor</topology>
    </subcellularLocation>
</comment>
<proteinExistence type="inferred from homology"/>
<dbReference type="InterPro" id="IPR006918">
    <property type="entry name" value="COBRA_pln"/>
</dbReference>
<evidence type="ECO:0000313" key="9">
    <source>
        <dbReference type="EMBL" id="CAF1924517.1"/>
    </source>
</evidence>
<keyword evidence="7" id="KW-1133">Transmembrane helix</keyword>
<keyword evidence="3" id="KW-0336">GPI-anchor</keyword>
<evidence type="ECO:0000256" key="1">
    <source>
        <dbReference type="ARBA" id="ARBA00004609"/>
    </source>
</evidence>
<dbReference type="Proteomes" id="UP001295469">
    <property type="component" value="Chromosome C05"/>
</dbReference>